<sequence length="115" mass="13077">MANLKQLAIDSKSELLSEQILLYVEMEMERELCMTRVLIGLCHEVTELVKAKVNLIEEVKELGGRASASDSMAYLRILHGEDMEKAKDIMKLINETQAHNRGKYAFIAKVKINLK</sequence>
<protein>
    <submittedName>
        <fullName evidence="1">Uncharacterized protein</fullName>
    </submittedName>
</protein>
<gene>
    <name evidence="1" type="ORF">Tci_020523</name>
</gene>
<accession>A0A6L2KKH3</accession>
<evidence type="ECO:0000313" key="1">
    <source>
        <dbReference type="EMBL" id="GEU48545.1"/>
    </source>
</evidence>
<dbReference type="AlphaFoldDB" id="A0A6L2KKH3"/>
<comment type="caution">
    <text evidence="1">The sequence shown here is derived from an EMBL/GenBank/DDBJ whole genome shotgun (WGS) entry which is preliminary data.</text>
</comment>
<organism evidence="1">
    <name type="scientific">Tanacetum cinerariifolium</name>
    <name type="common">Dalmatian daisy</name>
    <name type="synonym">Chrysanthemum cinerariifolium</name>
    <dbReference type="NCBI Taxonomy" id="118510"/>
    <lineage>
        <taxon>Eukaryota</taxon>
        <taxon>Viridiplantae</taxon>
        <taxon>Streptophyta</taxon>
        <taxon>Embryophyta</taxon>
        <taxon>Tracheophyta</taxon>
        <taxon>Spermatophyta</taxon>
        <taxon>Magnoliopsida</taxon>
        <taxon>eudicotyledons</taxon>
        <taxon>Gunneridae</taxon>
        <taxon>Pentapetalae</taxon>
        <taxon>asterids</taxon>
        <taxon>campanulids</taxon>
        <taxon>Asterales</taxon>
        <taxon>Asteraceae</taxon>
        <taxon>Asteroideae</taxon>
        <taxon>Anthemideae</taxon>
        <taxon>Anthemidinae</taxon>
        <taxon>Tanacetum</taxon>
    </lineage>
</organism>
<dbReference type="EMBL" id="BKCJ010002435">
    <property type="protein sequence ID" value="GEU48545.1"/>
    <property type="molecule type" value="Genomic_DNA"/>
</dbReference>
<reference evidence="1" key="1">
    <citation type="journal article" date="2019" name="Sci. Rep.">
        <title>Draft genome of Tanacetum cinerariifolium, the natural source of mosquito coil.</title>
        <authorList>
            <person name="Yamashiro T."/>
            <person name="Shiraishi A."/>
            <person name="Satake H."/>
            <person name="Nakayama K."/>
        </authorList>
    </citation>
    <scope>NUCLEOTIDE SEQUENCE</scope>
</reference>
<proteinExistence type="predicted"/>
<name>A0A6L2KKH3_TANCI</name>